<name>A0A6J6QCY2_9ZZZZ</name>
<dbReference type="Pfam" id="PF09851">
    <property type="entry name" value="SHOCT"/>
    <property type="match status" value="1"/>
</dbReference>
<evidence type="ECO:0000313" key="4">
    <source>
        <dbReference type="EMBL" id="CAB4924575.1"/>
    </source>
</evidence>
<dbReference type="EMBL" id="CAEZYE010000019">
    <property type="protein sequence ID" value="CAB4707293.1"/>
    <property type="molecule type" value="Genomic_DNA"/>
</dbReference>
<evidence type="ECO:0000313" key="3">
    <source>
        <dbReference type="EMBL" id="CAB4806880.1"/>
    </source>
</evidence>
<evidence type="ECO:0000313" key="2">
    <source>
        <dbReference type="EMBL" id="CAB4707293.1"/>
    </source>
</evidence>
<evidence type="ECO:0000313" key="5">
    <source>
        <dbReference type="EMBL" id="CAB4981264.1"/>
    </source>
</evidence>
<evidence type="ECO:0000259" key="1">
    <source>
        <dbReference type="Pfam" id="PF09851"/>
    </source>
</evidence>
<protein>
    <submittedName>
        <fullName evidence="2">Unannotated protein</fullName>
    </submittedName>
</protein>
<sequence length="175" mass="19624">MAQFLVVTHLGGLPELKENGIYTLVAKNEGLIFQTGTFKKTDFATYLWDEIDASVGTEEELKERLTLSRMALVGPFAVFFRKKSTKVEYFLTITKNGNHGLFKVEPSANSNFKPVKALIELHQKPIIPQASGTAPAPSQTPIDPLDRLDKLARLLEQGILTQEEFDKKKTEILDF</sequence>
<reference evidence="2" key="1">
    <citation type="submission" date="2020-05" db="EMBL/GenBank/DDBJ databases">
        <authorList>
            <person name="Chiriac C."/>
            <person name="Salcher M."/>
            <person name="Ghai R."/>
            <person name="Kavagutti S V."/>
        </authorList>
    </citation>
    <scope>NUCLEOTIDE SEQUENCE</scope>
</reference>
<dbReference type="EMBL" id="CAFAAS010000008">
    <property type="protein sequence ID" value="CAB4806880.1"/>
    <property type="molecule type" value="Genomic_DNA"/>
</dbReference>
<gene>
    <name evidence="2" type="ORF">UFOPK2655_00508</name>
    <name evidence="3" type="ORF">UFOPK3077_00908</name>
    <name evidence="4" type="ORF">UFOPK3667_00920</name>
    <name evidence="5" type="ORF">UFOPK3903_01176</name>
</gene>
<dbReference type="AlphaFoldDB" id="A0A6J6QCY2"/>
<proteinExistence type="predicted"/>
<feature type="domain" description="SHOCT" evidence="1">
    <location>
        <begin position="146"/>
        <end position="173"/>
    </location>
</feature>
<dbReference type="EMBL" id="CAFBOD010000014">
    <property type="protein sequence ID" value="CAB4981264.1"/>
    <property type="molecule type" value="Genomic_DNA"/>
</dbReference>
<dbReference type="EMBL" id="CAFBMU010000009">
    <property type="protein sequence ID" value="CAB4924575.1"/>
    <property type="molecule type" value="Genomic_DNA"/>
</dbReference>
<accession>A0A6J6QCY2</accession>
<organism evidence="2">
    <name type="scientific">freshwater metagenome</name>
    <dbReference type="NCBI Taxonomy" id="449393"/>
    <lineage>
        <taxon>unclassified sequences</taxon>
        <taxon>metagenomes</taxon>
        <taxon>ecological metagenomes</taxon>
    </lineage>
</organism>
<dbReference type="InterPro" id="IPR018649">
    <property type="entry name" value="SHOCT"/>
</dbReference>